<proteinExistence type="predicted"/>
<feature type="transmembrane region" description="Helical" evidence="1">
    <location>
        <begin position="636"/>
        <end position="655"/>
    </location>
</feature>
<feature type="transmembrane region" description="Helical" evidence="1">
    <location>
        <begin position="590"/>
        <end position="616"/>
    </location>
</feature>
<keyword evidence="1" id="KW-1133">Transmembrane helix</keyword>
<feature type="transmembrane region" description="Helical" evidence="1">
    <location>
        <begin position="755"/>
        <end position="777"/>
    </location>
</feature>
<sequence length="799" mass="90070">MFRVDNVRKTGKIKLVRDDNCDIEHDSDKDHESTHVPLGDISAVRWWHRLVVPRTRFKIQSKVRYVDTKGRAHDGTVTKRHRDNTYDIRHLSDDETHVENVSIDDIHPISPWLQVLDKFVLALHKCVQHGGLGVGSKVEFQLDETKWKEGTIQKVRADGKYNIEYIDSDSEDTKIAHKIEKPQIRRRVWSRSISSITTTFVLHDGMRVEVTCTKDETEFIKRGEIVRSHGDDTKCVRFDDGKIEKHVLASRLRPLSMALCVGTKVDVTVETNSTFKAVQPKQGTIAWVHRDYTSVVLEIADEEEQILFGHNPFDRKVEALRLQGKPVNMISLRGYSLLRNINMLCNLVAEAFVYGWVLFGTANEIAQSLDVLEATSDGQNVAAMQQWYTTLANASVSCLMAYKLNNVNAFELIISAISHPFFSNQTAASLQASPPYLLLPTVMMDRYWLMALLFAKCVAFIYILVRGLQLLIRKGSAVTIRVLETRLYAQDMLRQERLWFVLWCAMAASSCTLVCFGSIQTTLGYYCLAANRTLSLTSHAFDISALDIRLTYNSVNELLDNVTAITVFNLYRGLCFSFVLMGAHDFLIRIVLFIPAMAATALSWVLVLASIELFIIVQHALLWETGHPGLTHTHDIAVGCIVASTWLCFVVYQVVKAFGEHNRLLISHHGQGPVQETAMQQAEEGMLGVVAQEEAHALRAEELHIQSGLVQCICAVLVPGVSFLLHVVAVFWLIVGVSLLHNRNEIPLPSKYISTSLPICCFWLVLLAIASLISCCVQRKNWKLLRQARGVLRLPVLLP</sequence>
<evidence type="ECO:0000313" key="2">
    <source>
        <dbReference type="EMBL" id="KAF0717626.1"/>
    </source>
</evidence>
<dbReference type="AlphaFoldDB" id="A0A485KCM4"/>
<accession>A0A485KCM4</accession>
<dbReference type="OrthoDB" id="74664at2759"/>
<feature type="transmembrane region" description="Helical" evidence="1">
    <location>
        <begin position="709"/>
        <end position="735"/>
    </location>
</feature>
<reference evidence="3 4" key="1">
    <citation type="submission" date="2019-03" db="EMBL/GenBank/DDBJ databases">
        <authorList>
            <person name="Gaulin E."/>
            <person name="Dumas B."/>
        </authorList>
    </citation>
    <scope>NUCLEOTIDE SEQUENCE [LARGE SCALE GENOMIC DNA]</scope>
    <source>
        <strain evidence="3">CBS 568.67</strain>
    </source>
</reference>
<evidence type="ECO:0000313" key="3">
    <source>
        <dbReference type="EMBL" id="VFT79392.1"/>
    </source>
</evidence>
<feature type="transmembrane region" description="Helical" evidence="1">
    <location>
        <begin position="562"/>
        <end position="583"/>
    </location>
</feature>
<protein>
    <submittedName>
        <fullName evidence="3">Aste57867_2189 protein</fullName>
    </submittedName>
</protein>
<feature type="transmembrane region" description="Helical" evidence="1">
    <location>
        <begin position="447"/>
        <end position="465"/>
    </location>
</feature>
<feature type="transmembrane region" description="Helical" evidence="1">
    <location>
        <begin position="498"/>
        <end position="519"/>
    </location>
</feature>
<keyword evidence="4" id="KW-1185">Reference proteome</keyword>
<organism evidence="3 4">
    <name type="scientific">Aphanomyces stellatus</name>
    <dbReference type="NCBI Taxonomy" id="120398"/>
    <lineage>
        <taxon>Eukaryota</taxon>
        <taxon>Sar</taxon>
        <taxon>Stramenopiles</taxon>
        <taxon>Oomycota</taxon>
        <taxon>Saprolegniomycetes</taxon>
        <taxon>Saprolegniales</taxon>
        <taxon>Verrucalvaceae</taxon>
        <taxon>Aphanomyces</taxon>
    </lineage>
</organism>
<dbReference type="Gene3D" id="2.30.30.140">
    <property type="match status" value="1"/>
</dbReference>
<keyword evidence="1" id="KW-0472">Membrane</keyword>
<evidence type="ECO:0000313" key="4">
    <source>
        <dbReference type="Proteomes" id="UP000332933"/>
    </source>
</evidence>
<keyword evidence="1" id="KW-0812">Transmembrane</keyword>
<dbReference type="Proteomes" id="UP000332933">
    <property type="component" value="Unassembled WGS sequence"/>
</dbReference>
<gene>
    <name evidence="3" type="primary">Aste57867_2189</name>
    <name evidence="2" type="ORF">As57867_002184</name>
    <name evidence="3" type="ORF">ASTE57867_2189</name>
</gene>
<reference evidence="2" key="2">
    <citation type="submission" date="2019-06" db="EMBL/GenBank/DDBJ databases">
        <title>Genomics analysis of Aphanomyces spp. identifies a new class of oomycete effector associated with host adaptation.</title>
        <authorList>
            <person name="Gaulin E."/>
        </authorList>
    </citation>
    <scope>NUCLEOTIDE SEQUENCE</scope>
    <source>
        <strain evidence="2">CBS 578.67</strain>
    </source>
</reference>
<name>A0A485KCM4_9STRA</name>
<dbReference type="EMBL" id="CAADRA010000229">
    <property type="protein sequence ID" value="VFT79392.1"/>
    <property type="molecule type" value="Genomic_DNA"/>
</dbReference>
<evidence type="ECO:0000256" key="1">
    <source>
        <dbReference type="SAM" id="Phobius"/>
    </source>
</evidence>
<dbReference type="EMBL" id="VJMH01000229">
    <property type="protein sequence ID" value="KAF0717626.1"/>
    <property type="molecule type" value="Genomic_DNA"/>
</dbReference>